<evidence type="ECO:0000313" key="9">
    <source>
        <dbReference type="EMBL" id="WMV53695.1"/>
    </source>
</evidence>
<evidence type="ECO:0000256" key="1">
    <source>
        <dbReference type="ARBA" id="ARBA00008894"/>
    </source>
</evidence>
<dbReference type="InterPro" id="IPR027417">
    <property type="entry name" value="P-loop_NTPase"/>
</dbReference>
<reference evidence="9" key="1">
    <citation type="submission" date="2023-08" db="EMBL/GenBank/DDBJ databases">
        <title>A de novo genome assembly of Solanum verrucosum Schlechtendal, a Mexican diploid species geographically isolated from the other diploid A-genome species in potato relatives.</title>
        <authorList>
            <person name="Hosaka K."/>
        </authorList>
    </citation>
    <scope>NUCLEOTIDE SEQUENCE</scope>
    <source>
        <tissue evidence="9">Young leaves</tissue>
    </source>
</reference>
<dbReference type="InterPro" id="IPR058922">
    <property type="entry name" value="WHD_DRP"/>
</dbReference>
<keyword evidence="5" id="KW-0611">Plant defense</keyword>
<dbReference type="FunFam" id="3.40.50.300:FF:001091">
    <property type="entry name" value="Probable disease resistance protein At1g61300"/>
    <property type="match status" value="1"/>
</dbReference>
<keyword evidence="2" id="KW-0433">Leucine-rich repeat</keyword>
<dbReference type="CDD" id="cd14798">
    <property type="entry name" value="RX-CC_like"/>
    <property type="match status" value="1"/>
</dbReference>
<dbReference type="GO" id="GO:0005524">
    <property type="term" value="F:ATP binding"/>
    <property type="evidence" value="ECO:0007669"/>
    <property type="project" value="UniProtKB-KW"/>
</dbReference>
<dbReference type="Proteomes" id="UP001234989">
    <property type="component" value="Chromosome 11"/>
</dbReference>
<evidence type="ECO:0000259" key="8">
    <source>
        <dbReference type="Pfam" id="PF23559"/>
    </source>
</evidence>
<feature type="domain" description="Disease resistance protein winged helix" evidence="8">
    <location>
        <begin position="406"/>
        <end position="475"/>
    </location>
</feature>
<dbReference type="PANTHER" id="PTHR15140">
    <property type="entry name" value="TUBULIN-SPECIFIC CHAPERONE E"/>
    <property type="match status" value="1"/>
</dbReference>
<dbReference type="Pfam" id="PF23559">
    <property type="entry name" value="WHD_DRP"/>
    <property type="match status" value="1"/>
</dbReference>
<keyword evidence="3" id="KW-0677">Repeat</keyword>
<feature type="domain" description="NB-ARC" evidence="7">
    <location>
        <begin position="153"/>
        <end position="322"/>
    </location>
</feature>
<evidence type="ECO:0000256" key="6">
    <source>
        <dbReference type="ARBA" id="ARBA00022840"/>
    </source>
</evidence>
<dbReference type="PANTHER" id="PTHR15140:SF51">
    <property type="entry name" value="LATE BLIGHT RESISTANCE PROTEIN HOMOLOG R1A-3 ISOFORM X1"/>
    <property type="match status" value="1"/>
</dbReference>
<dbReference type="Gene3D" id="1.10.10.10">
    <property type="entry name" value="Winged helix-like DNA-binding domain superfamily/Winged helix DNA-binding domain"/>
    <property type="match status" value="1"/>
</dbReference>
<dbReference type="SUPFAM" id="SSF52540">
    <property type="entry name" value="P-loop containing nucleoside triphosphate hydrolases"/>
    <property type="match status" value="1"/>
</dbReference>
<dbReference type="FunFam" id="1.10.10.10:FF:000322">
    <property type="entry name" value="Probable disease resistance protein At1g63360"/>
    <property type="match status" value="1"/>
</dbReference>
<dbReference type="SUPFAM" id="SSF52047">
    <property type="entry name" value="RNI-like"/>
    <property type="match status" value="1"/>
</dbReference>
<accession>A0AAF0UVT6</accession>
<evidence type="ECO:0000256" key="3">
    <source>
        <dbReference type="ARBA" id="ARBA00022737"/>
    </source>
</evidence>
<dbReference type="SUPFAM" id="SSF52058">
    <property type="entry name" value="L domain-like"/>
    <property type="match status" value="1"/>
</dbReference>
<dbReference type="InterPro" id="IPR038005">
    <property type="entry name" value="RX-like_CC"/>
</dbReference>
<keyword evidence="10" id="KW-1185">Reference proteome</keyword>
<dbReference type="Gene3D" id="1.10.8.430">
    <property type="entry name" value="Helical domain of apoptotic protease-activating factors"/>
    <property type="match status" value="1"/>
</dbReference>
<keyword evidence="6" id="KW-0067">ATP-binding</keyword>
<dbReference type="EMBL" id="CP133622">
    <property type="protein sequence ID" value="WMV53695.1"/>
    <property type="molecule type" value="Genomic_DNA"/>
</dbReference>
<evidence type="ECO:0000256" key="4">
    <source>
        <dbReference type="ARBA" id="ARBA00022741"/>
    </source>
</evidence>
<proteinExistence type="inferred from homology"/>
<dbReference type="AlphaFoldDB" id="A0AAF0UVT6"/>
<dbReference type="InterPro" id="IPR002182">
    <property type="entry name" value="NB-ARC"/>
</dbReference>
<dbReference type="Pfam" id="PF00931">
    <property type="entry name" value="NB-ARC"/>
    <property type="match status" value="1"/>
</dbReference>
<evidence type="ECO:0008006" key="11">
    <source>
        <dbReference type="Google" id="ProtNLM"/>
    </source>
</evidence>
<evidence type="ECO:0000259" key="7">
    <source>
        <dbReference type="Pfam" id="PF00931"/>
    </source>
</evidence>
<keyword evidence="4" id="KW-0547">Nucleotide-binding</keyword>
<dbReference type="InterPro" id="IPR036388">
    <property type="entry name" value="WH-like_DNA-bd_sf"/>
</dbReference>
<evidence type="ECO:0000256" key="5">
    <source>
        <dbReference type="ARBA" id="ARBA00022821"/>
    </source>
</evidence>
<dbReference type="Gene3D" id="1.20.5.4130">
    <property type="match status" value="1"/>
</dbReference>
<dbReference type="Gene3D" id="3.80.10.10">
    <property type="entry name" value="Ribonuclease Inhibitor"/>
    <property type="match status" value="2"/>
</dbReference>
<gene>
    <name evidence="9" type="ORF">MTR67_047080</name>
</gene>
<dbReference type="InterPro" id="IPR032675">
    <property type="entry name" value="LRR_dom_sf"/>
</dbReference>
<name>A0AAF0UVT6_SOLVR</name>
<protein>
    <recommendedName>
        <fullName evidence="11">NB-ARC domain-containing protein</fullName>
    </recommendedName>
</protein>
<dbReference type="GO" id="GO:0051607">
    <property type="term" value="P:defense response to virus"/>
    <property type="evidence" value="ECO:0007669"/>
    <property type="project" value="UniProtKB-ARBA"/>
</dbReference>
<evidence type="ECO:0000256" key="2">
    <source>
        <dbReference type="ARBA" id="ARBA00022614"/>
    </source>
</evidence>
<dbReference type="InterPro" id="IPR042197">
    <property type="entry name" value="Apaf_helical"/>
</dbReference>
<comment type="similarity">
    <text evidence="1">Belongs to the disease resistance NB-LRR family.</text>
</comment>
<dbReference type="GO" id="GO:0043531">
    <property type="term" value="F:ADP binding"/>
    <property type="evidence" value="ECO:0007669"/>
    <property type="project" value="InterPro"/>
</dbReference>
<sequence>MAYAALSSLMYTLEQLKPNQSLVCRNCTQQHVESLYQNLSTIQVFLNNTTTKDIETLKVIEKRIRNVVYKAEDRVDSSLRRIIQLADREDKWKKACTSFYEQLLKVEQQVYFLNKEVMLIDVNKHRSKSAELATTPFSQEKSTIEENTIVGMENDFNAILDHLISQTDELTVIPIFGMGGIGKTTLAKKVYDDSSIRSRFDKHAWVTISQEYNERQMLLEVVSSITGSNQEMSDDQLMEIVYRGLKGRRFLIVIDDIWSTEAWDQMQRIFPNDGNRSRILLTTRLKNVANYVSCPDFLPYSKSFLSLEDSWNLFTEKLFKKDPCPPLLEETGKHIVKQCRGLPLSIVVVAGILGKMDPRHDNWKRVEENLNSFFGTVSERCQSILSLSYSYLPQYLRACFLYVGGFPEDMEIDVSKLIRLWIAEQFVKARNNKRLEVVAEEYLQELIDRSLILTGRQRANGRTKSCKIHDLLRQLCLSEAHTENVMNGNDLEAIDDQRRMILLSEVEEKYDYGPRNSSGIVRTFISMGVVALPKEMCSIVSEFKLLKVLDVLSVLWYDFSSVIPELVHLRYVSARIEEAPSLAKLRSLQTIILRRYFSGSVRPTTLELQPLDIWRMSEIRHMDIDWPLYISNLVEAEQTLFLNNLQTLYLYNFPCVAEIIRRTPNLKKLKILYRSKLPDSLSILQDLETLHIEIEENIDPMIISRDISLPNLKKLKLRGTRIPWEVVNLLANLPNLEVLEGKYAFAGADWKLNEDVVFRKLKYLRLYRCRDLERCRDLDSLILLEELETLFIKLATFDLNKFSGNSLPCKIKKLSPNIKKLILSYTYIPWEVVNLLSNLPNLEVLKGYLAFTGTDWRLNEDAVFRKLKCLRIYLVGLERWEACCDNFPMLEQLLLDGLNELEEIPEGIGDIMTLKLITINSCSSGVENSAKRIQEEQESLGNYELQLQISPVNCYIELISVQVVVCGGLVGMK</sequence>
<organism evidence="9 10">
    <name type="scientific">Solanum verrucosum</name>
    <dbReference type="NCBI Taxonomy" id="315347"/>
    <lineage>
        <taxon>Eukaryota</taxon>
        <taxon>Viridiplantae</taxon>
        <taxon>Streptophyta</taxon>
        <taxon>Embryophyta</taxon>
        <taxon>Tracheophyta</taxon>
        <taxon>Spermatophyta</taxon>
        <taxon>Magnoliopsida</taxon>
        <taxon>eudicotyledons</taxon>
        <taxon>Gunneridae</taxon>
        <taxon>Pentapetalae</taxon>
        <taxon>asterids</taxon>
        <taxon>lamiids</taxon>
        <taxon>Solanales</taxon>
        <taxon>Solanaceae</taxon>
        <taxon>Solanoideae</taxon>
        <taxon>Solaneae</taxon>
        <taxon>Solanum</taxon>
    </lineage>
</organism>
<dbReference type="Gene3D" id="3.40.50.300">
    <property type="entry name" value="P-loop containing nucleotide triphosphate hydrolases"/>
    <property type="match status" value="1"/>
</dbReference>
<dbReference type="PRINTS" id="PR00364">
    <property type="entry name" value="DISEASERSIST"/>
</dbReference>
<evidence type="ECO:0000313" key="10">
    <source>
        <dbReference type="Proteomes" id="UP001234989"/>
    </source>
</evidence>